<evidence type="ECO:0000259" key="10">
    <source>
        <dbReference type="PROSITE" id="PS51012"/>
    </source>
</evidence>
<dbReference type="AlphaFoldDB" id="A0A2S9QKT8"/>
<evidence type="ECO:0000313" key="12">
    <source>
        <dbReference type="Proteomes" id="UP000238650"/>
    </source>
</evidence>
<evidence type="ECO:0000256" key="9">
    <source>
        <dbReference type="RuleBase" id="RU361157"/>
    </source>
</evidence>
<feature type="transmembrane region" description="Helical" evidence="9">
    <location>
        <begin position="161"/>
        <end position="186"/>
    </location>
</feature>
<feature type="transmembrane region" description="Helical" evidence="9">
    <location>
        <begin position="294"/>
        <end position="316"/>
    </location>
</feature>
<evidence type="ECO:0000256" key="5">
    <source>
        <dbReference type="ARBA" id="ARBA00022519"/>
    </source>
</evidence>
<dbReference type="GO" id="GO:0140359">
    <property type="term" value="F:ABC-type transporter activity"/>
    <property type="evidence" value="ECO:0007669"/>
    <property type="project" value="InterPro"/>
</dbReference>
<evidence type="ECO:0000256" key="6">
    <source>
        <dbReference type="ARBA" id="ARBA00022692"/>
    </source>
</evidence>
<dbReference type="Proteomes" id="UP000238650">
    <property type="component" value="Unassembled WGS sequence"/>
</dbReference>
<organism evidence="11 12">
    <name type="scientific">Leucobacter massiliensis</name>
    <dbReference type="NCBI Taxonomy" id="1686285"/>
    <lineage>
        <taxon>Bacteria</taxon>
        <taxon>Bacillati</taxon>
        <taxon>Actinomycetota</taxon>
        <taxon>Actinomycetes</taxon>
        <taxon>Micrococcales</taxon>
        <taxon>Microbacteriaceae</taxon>
        <taxon>Leucobacter</taxon>
    </lineage>
</organism>
<comment type="similarity">
    <text evidence="2 9">Belongs to the ABC-2 integral membrane protein family.</text>
</comment>
<evidence type="ECO:0000256" key="7">
    <source>
        <dbReference type="ARBA" id="ARBA00022989"/>
    </source>
</evidence>
<keyword evidence="4 9" id="KW-1003">Cell membrane</keyword>
<evidence type="ECO:0000256" key="8">
    <source>
        <dbReference type="ARBA" id="ARBA00023136"/>
    </source>
</evidence>
<evidence type="ECO:0000256" key="4">
    <source>
        <dbReference type="ARBA" id="ARBA00022475"/>
    </source>
</evidence>
<dbReference type="InterPro" id="IPR047817">
    <property type="entry name" value="ABC2_TM_bact-type"/>
</dbReference>
<keyword evidence="5" id="KW-0997">Cell inner membrane</keyword>
<sequence>MASVQARIRQVAHRRLRRSATRDGLACAAHRLRKVHWQIVIQASVRNDPEFDTPGATRGLLDVVRHRYLLSLLLKKGIRTRYYGSTLGWIWSYVRPAAQFLMYYLVIGVIMGANRGIDYFPIYLFSGIVAVNLFSEALRNTTSAITDNGSLIKKIYLPRELFPVAALGVALVHFLPQAVLLLLVALLNGWTIGWLALAGFAGGVLLILGFALGLGLFFGAINVAYRDAKNVVDLILMFATWASPVLYSWQMVHDRAPSWLYHLYMANPMTTAVELFHDAFWLPLAPDTPRPPDLLMNVGIGAGLVLVTLLIGQLVFRRREVTFAQYL</sequence>
<dbReference type="PROSITE" id="PS51012">
    <property type="entry name" value="ABC_TM2"/>
    <property type="match status" value="1"/>
</dbReference>
<reference evidence="11 12" key="1">
    <citation type="journal article" date="2017" name="New Microbes New Infect">
        <title>Genome sequence of 'Leucobacter massiliensis' sp. nov. isolated from human pharynx after travel to the 2014 Hajj.</title>
        <authorList>
            <person name="Leangapichart T."/>
            <person name="Gautret P."/>
            <person name="Nguyen T.T."/>
            <person name="Armstrong N."/>
            <person name="Rolain J.M."/>
        </authorList>
    </citation>
    <scope>NUCLEOTIDE SEQUENCE [LARGE SCALE GENOMIC DNA]</scope>
    <source>
        <strain evidence="11 12">122RC15</strain>
    </source>
</reference>
<feature type="transmembrane region" description="Helical" evidence="9">
    <location>
        <begin position="192"/>
        <end position="219"/>
    </location>
</feature>
<evidence type="ECO:0000256" key="3">
    <source>
        <dbReference type="ARBA" id="ARBA00022448"/>
    </source>
</evidence>
<dbReference type="OrthoDB" id="9789409at2"/>
<keyword evidence="6 9" id="KW-0812">Transmembrane</keyword>
<dbReference type="PANTHER" id="PTHR30413">
    <property type="entry name" value="INNER MEMBRANE TRANSPORT PERMEASE"/>
    <property type="match status" value="1"/>
</dbReference>
<feature type="transmembrane region" description="Helical" evidence="9">
    <location>
        <begin position="89"/>
        <end position="113"/>
    </location>
</feature>
<evidence type="ECO:0000256" key="1">
    <source>
        <dbReference type="ARBA" id="ARBA00004429"/>
    </source>
</evidence>
<comment type="subcellular location">
    <subcellularLocation>
        <location evidence="1">Cell inner membrane</location>
        <topology evidence="1">Multi-pass membrane protein</topology>
    </subcellularLocation>
    <subcellularLocation>
        <location evidence="9">Cell membrane</location>
        <topology evidence="9">Multi-pass membrane protein</topology>
    </subcellularLocation>
</comment>
<dbReference type="Pfam" id="PF01061">
    <property type="entry name" value="ABC2_membrane"/>
    <property type="match status" value="1"/>
</dbReference>
<feature type="transmembrane region" description="Helical" evidence="9">
    <location>
        <begin position="231"/>
        <end position="249"/>
    </location>
</feature>
<name>A0A2S9QKT8_9MICO</name>
<protein>
    <recommendedName>
        <fullName evidence="9">Transport permease protein</fullName>
    </recommendedName>
</protein>
<keyword evidence="3 9" id="KW-0813">Transport</keyword>
<feature type="transmembrane region" description="Helical" evidence="9">
    <location>
        <begin position="119"/>
        <end position="140"/>
    </location>
</feature>
<evidence type="ECO:0000256" key="2">
    <source>
        <dbReference type="ARBA" id="ARBA00007783"/>
    </source>
</evidence>
<accession>A0A2S9QKT8</accession>
<proteinExistence type="inferred from homology"/>
<dbReference type="GO" id="GO:0015920">
    <property type="term" value="P:lipopolysaccharide transport"/>
    <property type="evidence" value="ECO:0007669"/>
    <property type="project" value="TreeGrafter"/>
</dbReference>
<dbReference type="GO" id="GO:0005886">
    <property type="term" value="C:plasma membrane"/>
    <property type="evidence" value="ECO:0007669"/>
    <property type="project" value="UniProtKB-SubCell"/>
</dbReference>
<keyword evidence="12" id="KW-1185">Reference proteome</keyword>
<dbReference type="EMBL" id="MWZD01000022">
    <property type="protein sequence ID" value="PRI10204.1"/>
    <property type="molecule type" value="Genomic_DNA"/>
</dbReference>
<dbReference type="InterPro" id="IPR013525">
    <property type="entry name" value="ABC2_TM"/>
</dbReference>
<evidence type="ECO:0000313" key="11">
    <source>
        <dbReference type="EMBL" id="PRI10204.1"/>
    </source>
</evidence>
<dbReference type="PANTHER" id="PTHR30413:SF8">
    <property type="entry name" value="TRANSPORT PERMEASE PROTEIN"/>
    <property type="match status" value="1"/>
</dbReference>
<gene>
    <name evidence="11" type="ORF">B4915_12390</name>
</gene>
<keyword evidence="8 9" id="KW-0472">Membrane</keyword>
<comment type="caution">
    <text evidence="11">The sequence shown here is derived from an EMBL/GenBank/DDBJ whole genome shotgun (WGS) entry which is preliminary data.</text>
</comment>
<feature type="domain" description="ABC transmembrane type-2" evidence="10">
    <location>
        <begin position="87"/>
        <end position="319"/>
    </location>
</feature>
<keyword evidence="7 9" id="KW-1133">Transmembrane helix</keyword>